<organism evidence="1 2">
    <name type="scientific">Corallococcus macrosporus</name>
    <dbReference type="NCBI Taxonomy" id="35"/>
    <lineage>
        <taxon>Bacteria</taxon>
        <taxon>Pseudomonadati</taxon>
        <taxon>Myxococcota</taxon>
        <taxon>Myxococcia</taxon>
        <taxon>Myxococcales</taxon>
        <taxon>Cystobacterineae</taxon>
        <taxon>Myxococcaceae</taxon>
        <taxon>Corallococcus</taxon>
    </lineage>
</organism>
<evidence type="ECO:0000313" key="2">
    <source>
        <dbReference type="Proteomes" id="UP000664052"/>
    </source>
</evidence>
<dbReference type="EMBL" id="JAFIMU010000010">
    <property type="protein sequence ID" value="MBN8232013.1"/>
    <property type="molecule type" value="Genomic_DNA"/>
</dbReference>
<accession>A0ABS3DL54</accession>
<dbReference type="InterPro" id="IPR008969">
    <property type="entry name" value="CarboxyPept-like_regulatory"/>
</dbReference>
<dbReference type="Proteomes" id="UP000664052">
    <property type="component" value="Unassembled WGS sequence"/>
</dbReference>
<reference evidence="1 2" key="1">
    <citation type="submission" date="2021-02" db="EMBL/GenBank/DDBJ databases">
        <title>De Novo genome assembly of isolated myxobacteria.</title>
        <authorList>
            <person name="Stevens D.C."/>
        </authorList>
    </citation>
    <scope>NUCLEOTIDE SEQUENCE [LARGE SCALE GENOMIC DNA]</scope>
    <source>
        <strain evidence="1 2">ATCC 29039</strain>
    </source>
</reference>
<dbReference type="Pfam" id="PF13620">
    <property type="entry name" value="CarboxypepD_reg"/>
    <property type="match status" value="1"/>
</dbReference>
<keyword evidence="2" id="KW-1185">Reference proteome</keyword>
<dbReference type="SUPFAM" id="SSF49464">
    <property type="entry name" value="Carboxypeptidase regulatory domain-like"/>
    <property type="match status" value="1"/>
</dbReference>
<proteinExistence type="predicted"/>
<dbReference type="PROSITE" id="PS51257">
    <property type="entry name" value="PROKAR_LIPOPROTEIN"/>
    <property type="match status" value="1"/>
</dbReference>
<sequence>MRWSWVGLLAVVLACAEAPRPVLKRWPLEERTLTVRAVDALGQPIPGVTLRARRADRGSSVSRSGLTDVNGTARLHLMPGWYVAQAEAPGFVGVIRTDVRIAFDTEARWDLSMARAVPFEGRVVDMKGQPLEGVRLRLETLPIEDILEPLPETQSDAQGRFRFDGVPAGDGWLQLRAEKDGWSPVLLRRRAPQPELEVMMWGLSSLQVRVLDPQGRPLPGGPASIEGMGELRDLPMHRKETPDAALFEQLPAELYRVTGRYEPMPGCEWQRTLESQVLPGTRTEATVSFQDVPNGGPWRGRAVDLKGRPLAHGVVTAWMGGTGGVGMSGRCMARTEADGSFAIPFVFQAPSKLTWSVNESRTGGEMEARPPSAADAPWVFSSDSGVLKGRVLRPDGRAAWYFEIDGHAVANPRGEYTRYVSASGPVQWVIGNVHGFAPALVRAEGRLDETVTVPDVLLEEGRTVRGRLVAADGWTNVAGQEVELREVFDLEVRGRHAPRTAVTDEDGRFRFENVASRPQLIRVHAKGRGTVLRPLHPEDDSVKSRLVADAELQGAVTGGAKVPLAGVHLEVRCEGGFEVEATTDVAGRYTMHVPGDRNCFVHAVARPLNVSTPQPPPVSFAPRRIRLGPGSHPALDIEARQGPGTVRVHVEASREFVSAFIVPGDIPMPVSGEALDALLREGSGDDSWDPDGATPSFMAAARFHFGHLPLGRYTVFVRDEVDGGDSVTRMPLVLDDARMHTVTLDRPAYRGGTFIRR</sequence>
<comment type="caution">
    <text evidence="1">The sequence shown here is derived from an EMBL/GenBank/DDBJ whole genome shotgun (WGS) entry which is preliminary data.</text>
</comment>
<evidence type="ECO:0000313" key="1">
    <source>
        <dbReference type="EMBL" id="MBN8232013.1"/>
    </source>
</evidence>
<dbReference type="SUPFAM" id="SSF49452">
    <property type="entry name" value="Starch-binding domain-like"/>
    <property type="match status" value="1"/>
</dbReference>
<protein>
    <submittedName>
        <fullName evidence="1">Carboxypeptidase regulatory-like domain-containing protein</fullName>
    </submittedName>
</protein>
<name>A0ABS3DL54_9BACT</name>
<gene>
    <name evidence="1" type="ORF">JYK02_31315</name>
</gene>
<dbReference type="InterPro" id="IPR013784">
    <property type="entry name" value="Carb-bd-like_fold"/>
</dbReference>